<dbReference type="CDD" id="cd00033">
    <property type="entry name" value="CCP"/>
    <property type="match status" value="7"/>
</dbReference>
<feature type="domain" description="Sushi" evidence="6">
    <location>
        <begin position="188"/>
        <end position="247"/>
    </location>
</feature>
<dbReference type="InterPro" id="IPR000436">
    <property type="entry name" value="Sushi_SCR_CCP_dom"/>
</dbReference>
<evidence type="ECO:0000256" key="4">
    <source>
        <dbReference type="ARBA" id="ARBA00023157"/>
    </source>
</evidence>
<dbReference type="Pfam" id="PF00084">
    <property type="entry name" value="Sushi"/>
    <property type="match status" value="7"/>
</dbReference>
<dbReference type="PANTHER" id="PTHR45656">
    <property type="entry name" value="PROTEIN CBR-CLEC-78"/>
    <property type="match status" value="1"/>
</dbReference>
<dbReference type="InterPro" id="IPR051277">
    <property type="entry name" value="SEZ6_CSMD_C4BPB_Regulators"/>
</dbReference>
<evidence type="ECO:0000256" key="3">
    <source>
        <dbReference type="ARBA" id="ARBA00022737"/>
    </source>
</evidence>
<evidence type="ECO:0000256" key="5">
    <source>
        <dbReference type="PROSITE-ProRule" id="PRU00302"/>
    </source>
</evidence>
<feature type="domain" description="Sushi" evidence="6">
    <location>
        <begin position="1"/>
        <end position="63"/>
    </location>
</feature>
<evidence type="ECO:0000313" key="8">
    <source>
        <dbReference type="Proteomes" id="UP000557426"/>
    </source>
</evidence>
<evidence type="ECO:0000259" key="6">
    <source>
        <dbReference type="PROSITE" id="PS50923"/>
    </source>
</evidence>
<keyword evidence="3" id="KW-0677">Repeat</keyword>
<feature type="domain" description="Sushi" evidence="6">
    <location>
        <begin position="125"/>
        <end position="187"/>
    </location>
</feature>
<dbReference type="PANTHER" id="PTHR45656:SF4">
    <property type="entry name" value="PROTEIN CBR-CLEC-78"/>
    <property type="match status" value="1"/>
</dbReference>
<protein>
    <submittedName>
        <fullName evidence="7">CR1 protein</fullName>
    </submittedName>
</protein>
<name>A0A7L3G1E7_9GRUI</name>
<keyword evidence="1 5" id="KW-0768">Sushi</keyword>
<dbReference type="AlphaFoldDB" id="A0A7L3G1E7"/>
<evidence type="ECO:0000256" key="1">
    <source>
        <dbReference type="ARBA" id="ARBA00022659"/>
    </source>
</evidence>
<feature type="domain" description="Sushi" evidence="6">
    <location>
        <begin position="248"/>
        <end position="309"/>
    </location>
</feature>
<accession>A0A7L3G1E7</accession>
<feature type="disulfide bond" evidence="5">
    <location>
        <begin position="218"/>
        <end position="245"/>
    </location>
</feature>
<proteinExistence type="predicted"/>
<keyword evidence="2" id="KW-0732">Signal</keyword>
<keyword evidence="8" id="KW-1185">Reference proteome</keyword>
<dbReference type="PROSITE" id="PS50923">
    <property type="entry name" value="SUSHI"/>
    <property type="match status" value="7"/>
</dbReference>
<dbReference type="Gene3D" id="2.10.70.10">
    <property type="entry name" value="Complement Module, domain 1"/>
    <property type="match status" value="7"/>
</dbReference>
<feature type="disulfide bond" evidence="5">
    <location>
        <begin position="316"/>
        <end position="359"/>
    </location>
</feature>
<feature type="domain" description="Sushi" evidence="6">
    <location>
        <begin position="64"/>
        <end position="124"/>
    </location>
</feature>
<dbReference type="FunFam" id="2.10.70.10:FF:000014">
    <property type="entry name" value="Membrane cofactor protein"/>
    <property type="match status" value="1"/>
</dbReference>
<dbReference type="EMBL" id="VZTU01039253">
    <property type="protein sequence ID" value="NXT86198.1"/>
    <property type="molecule type" value="Genomic_DNA"/>
</dbReference>
<feature type="non-terminal residue" evidence="7">
    <location>
        <position position="468"/>
    </location>
</feature>
<keyword evidence="4 5" id="KW-1015">Disulfide bond</keyword>
<feature type="domain" description="Sushi" evidence="6">
    <location>
        <begin position="314"/>
        <end position="378"/>
    </location>
</feature>
<dbReference type="SMART" id="SM00032">
    <property type="entry name" value="CCP"/>
    <property type="match status" value="7"/>
</dbReference>
<organism evidence="7 8">
    <name type="scientific">Zapornia atra</name>
    <name type="common">Henderson crake</name>
    <dbReference type="NCBI Taxonomy" id="2585822"/>
    <lineage>
        <taxon>Eukaryota</taxon>
        <taxon>Metazoa</taxon>
        <taxon>Chordata</taxon>
        <taxon>Craniata</taxon>
        <taxon>Vertebrata</taxon>
        <taxon>Euteleostomi</taxon>
        <taxon>Archelosauria</taxon>
        <taxon>Archosauria</taxon>
        <taxon>Dinosauria</taxon>
        <taxon>Saurischia</taxon>
        <taxon>Theropoda</taxon>
        <taxon>Coelurosauria</taxon>
        <taxon>Aves</taxon>
        <taxon>Neognathae</taxon>
        <taxon>Neoaves</taxon>
        <taxon>Gruiformes</taxon>
        <taxon>Rallidae</taxon>
        <taxon>Zapornia</taxon>
    </lineage>
</organism>
<sequence>GDCWQPPRFVFAEPPTPLQESYAVGTTLTYKCRPGYTVAQGKSPRVTCLPSSHWSSDPDFCIGKSCSSPDIPNGRFHYKTDLLFGTTVNFTCDTGYRLFGNPSAQCVLKSNNEVGWDNVPYCDPIPCPPPPETENGYVTNGYSSYTFGMAITYKCNNGFSLIGNAEIVCTEENLQGKWSGSPPECKVVRCENPEVKNGRRVSGYGTEHTYGNTVSFECNPGYLMNGSSVVTCEADNKWKPPLPTCYISCGPAPHFPFAELTQAVGDSLPVGTELRYRCKQGYTPAHGTSSVVTCLSDGTWSADPDFCIRELPAIFCDEPPTISNGMHNGTKGTSFVPGSVIVYKCKEGFTLTGTASIHCEVDPDNQGVWSKPSPECRGELPAIFCDEPPTISNGMHNGTKGTSFVPGSVIVYKCKEGFTLTGTASIHCKTDPNHHGVWSKPTPECRGGADRIIVGLIPLLLALLVMSI</sequence>
<comment type="caution">
    <text evidence="5">Lacks conserved residue(s) required for the propagation of feature annotation.</text>
</comment>
<feature type="domain" description="Sushi" evidence="6">
    <location>
        <begin position="383"/>
        <end position="447"/>
    </location>
</feature>
<dbReference type="SUPFAM" id="SSF57535">
    <property type="entry name" value="Complement control module/SCR domain"/>
    <property type="match status" value="7"/>
</dbReference>
<dbReference type="InterPro" id="IPR035976">
    <property type="entry name" value="Sushi/SCR/CCP_sf"/>
</dbReference>
<evidence type="ECO:0000313" key="7">
    <source>
        <dbReference type="EMBL" id="NXT86198.1"/>
    </source>
</evidence>
<feature type="non-terminal residue" evidence="7">
    <location>
        <position position="1"/>
    </location>
</feature>
<reference evidence="7 8" key="1">
    <citation type="submission" date="2019-09" db="EMBL/GenBank/DDBJ databases">
        <title>Bird 10,000 Genomes (B10K) Project - Family phase.</title>
        <authorList>
            <person name="Zhang G."/>
        </authorList>
    </citation>
    <scope>NUCLEOTIDE SEQUENCE [LARGE SCALE GENOMIC DNA]</scope>
    <source>
        <strain evidence="7">B10K-DU-011-47</strain>
        <tissue evidence="7">Mixed tissue sample</tissue>
    </source>
</reference>
<gene>
    <name evidence="7" type="primary">Cr1</name>
    <name evidence="7" type="ORF">ZAPATR_R05203</name>
</gene>
<comment type="caution">
    <text evidence="7">The sequence shown here is derived from an EMBL/GenBank/DDBJ whole genome shotgun (WGS) entry which is preliminary data.</text>
</comment>
<evidence type="ECO:0000256" key="2">
    <source>
        <dbReference type="ARBA" id="ARBA00022729"/>
    </source>
</evidence>
<feature type="disulfide bond" evidence="5">
    <location>
        <begin position="385"/>
        <end position="428"/>
    </location>
</feature>
<dbReference type="Proteomes" id="UP000557426">
    <property type="component" value="Unassembled WGS sequence"/>
</dbReference>